<dbReference type="AlphaFoldDB" id="A0A5E8BB32"/>
<evidence type="ECO:0000313" key="3">
    <source>
        <dbReference type="Proteomes" id="UP000398389"/>
    </source>
</evidence>
<feature type="compositionally biased region" description="Low complexity" evidence="1">
    <location>
        <begin position="49"/>
        <end position="60"/>
    </location>
</feature>
<dbReference type="Proteomes" id="UP000398389">
    <property type="component" value="Unassembled WGS sequence"/>
</dbReference>
<accession>A0A5E8BB32</accession>
<keyword evidence="3" id="KW-1185">Reference proteome</keyword>
<proteinExistence type="predicted"/>
<organism evidence="2 3">
    <name type="scientific">Magnusiomyces paraingens</name>
    <dbReference type="NCBI Taxonomy" id="2606893"/>
    <lineage>
        <taxon>Eukaryota</taxon>
        <taxon>Fungi</taxon>
        <taxon>Dikarya</taxon>
        <taxon>Ascomycota</taxon>
        <taxon>Saccharomycotina</taxon>
        <taxon>Dipodascomycetes</taxon>
        <taxon>Dipodascales</taxon>
        <taxon>Dipodascaceae</taxon>
        <taxon>Magnusiomyces</taxon>
    </lineage>
</organism>
<protein>
    <submittedName>
        <fullName evidence="2">Uncharacterized protein</fullName>
    </submittedName>
</protein>
<reference evidence="2 3" key="1">
    <citation type="submission" date="2019-09" db="EMBL/GenBank/DDBJ databases">
        <authorList>
            <person name="Brejova B."/>
        </authorList>
    </citation>
    <scope>NUCLEOTIDE SEQUENCE [LARGE SCALE GENOMIC DNA]</scope>
</reference>
<feature type="region of interest" description="Disordered" evidence="1">
    <location>
        <begin position="36"/>
        <end position="82"/>
    </location>
</feature>
<dbReference type="EMBL" id="CABVLU010000002">
    <property type="protein sequence ID" value="VVT48398.1"/>
    <property type="molecule type" value="Genomic_DNA"/>
</dbReference>
<gene>
    <name evidence="2" type="ORF">SAPINGB_P001759</name>
</gene>
<name>A0A5E8BB32_9ASCO</name>
<dbReference type="RefSeq" id="XP_031852370.1">
    <property type="nucleotide sequence ID" value="XM_031996479.1"/>
</dbReference>
<sequence length="113" mass="12389">MCSRSFVFLWLQDQANCGDNRRPRGTDALCKKIHRKKLAKHSPNHDSNDSSTDDNNINIDIDSDSDRDRNDNNRRKPTVTTFSGCRTCGTTAAATGVALATWSANSSTSVANV</sequence>
<evidence type="ECO:0000313" key="2">
    <source>
        <dbReference type="EMBL" id="VVT48398.1"/>
    </source>
</evidence>
<feature type="compositionally biased region" description="Basic and acidic residues" evidence="1">
    <location>
        <begin position="64"/>
        <end position="74"/>
    </location>
</feature>
<evidence type="ECO:0000256" key="1">
    <source>
        <dbReference type="SAM" id="MobiDB-lite"/>
    </source>
</evidence>
<dbReference type="GeneID" id="43580579"/>